<proteinExistence type="predicted"/>
<keyword evidence="3" id="KW-1185">Reference proteome</keyword>
<feature type="region of interest" description="Disordered" evidence="1">
    <location>
        <begin position="454"/>
        <end position="477"/>
    </location>
</feature>
<reference evidence="2" key="1">
    <citation type="submission" date="2023-05" db="EMBL/GenBank/DDBJ databases">
        <authorList>
            <person name="Huff M."/>
        </authorList>
    </citation>
    <scope>NUCLEOTIDE SEQUENCE</scope>
</reference>
<evidence type="ECO:0000313" key="2">
    <source>
        <dbReference type="EMBL" id="CAI9767513.1"/>
    </source>
</evidence>
<dbReference type="Proteomes" id="UP000834106">
    <property type="component" value="Chromosome 9"/>
</dbReference>
<sequence>MCSSVNVLSPATGCLQIIAESNKGGDQNTQKDGSSFGKYETVPSVASNGSFVSSPPAFSYTPSTSIANFMPSFTPASTPSTSDVSEPTVFQSKAENNSVFGGLSNISSSISSFATSSGSITFGLGSSLTSSMANGQSHCLLGAASGFLTSSVGIVSQSTPIQSGTCASSSSFNISSSTSFGSSSFSSQALSPNSTSGFSSSSVPSSATNRIGFGNGPTSSLFKFVGSSSGVNVVSSNSSATGLSSFGPSSSPSGTNTVGSSSGASSGVFSFSSSSSAYTPGTNAASNTTSTYGIFKFGGNSSSSSMFTTATSLTGFSFGASSSSFPTNTAPMVMNSSSGASSSLEVFSFSAATAAASSPVFDNPSSPFANNNQINTEDSMVEDSVQSYTPSLPVFGQPSSSPSPPTIMFGLANTSQAKPFQFGGQRNQVAQQNPSPFQASTSLEYNAGGGFLLGSGGGGDKSGCEIVKFNRNKHRKK</sequence>
<gene>
    <name evidence="2" type="ORF">FPE_LOCUS14943</name>
</gene>
<name>A0AAD1ZD34_9LAMI</name>
<dbReference type="AlphaFoldDB" id="A0AAD1ZD34"/>
<organism evidence="2 3">
    <name type="scientific">Fraxinus pennsylvanica</name>
    <dbReference type="NCBI Taxonomy" id="56036"/>
    <lineage>
        <taxon>Eukaryota</taxon>
        <taxon>Viridiplantae</taxon>
        <taxon>Streptophyta</taxon>
        <taxon>Embryophyta</taxon>
        <taxon>Tracheophyta</taxon>
        <taxon>Spermatophyta</taxon>
        <taxon>Magnoliopsida</taxon>
        <taxon>eudicotyledons</taxon>
        <taxon>Gunneridae</taxon>
        <taxon>Pentapetalae</taxon>
        <taxon>asterids</taxon>
        <taxon>lamiids</taxon>
        <taxon>Lamiales</taxon>
        <taxon>Oleaceae</taxon>
        <taxon>Oleeae</taxon>
        <taxon>Fraxinus</taxon>
    </lineage>
</organism>
<protein>
    <submittedName>
        <fullName evidence="2">Uncharacterized protein</fullName>
    </submittedName>
</protein>
<evidence type="ECO:0000313" key="3">
    <source>
        <dbReference type="Proteomes" id="UP000834106"/>
    </source>
</evidence>
<dbReference type="EMBL" id="OU503044">
    <property type="protein sequence ID" value="CAI9767513.1"/>
    <property type="molecule type" value="Genomic_DNA"/>
</dbReference>
<evidence type="ECO:0000256" key="1">
    <source>
        <dbReference type="SAM" id="MobiDB-lite"/>
    </source>
</evidence>
<accession>A0AAD1ZD34</accession>